<dbReference type="InterPro" id="IPR029052">
    <property type="entry name" value="Metallo-depent_PP-like"/>
</dbReference>
<evidence type="ECO:0000256" key="2">
    <source>
        <dbReference type="SAM" id="SignalP"/>
    </source>
</evidence>
<dbReference type="Pfam" id="PF09423">
    <property type="entry name" value="PhoD"/>
    <property type="match status" value="1"/>
</dbReference>
<feature type="signal peptide" evidence="2">
    <location>
        <begin position="1"/>
        <end position="16"/>
    </location>
</feature>
<dbReference type="SUPFAM" id="SSF56300">
    <property type="entry name" value="Metallo-dependent phosphatases"/>
    <property type="match status" value="1"/>
</dbReference>
<gene>
    <name evidence="5" type="ORF">SPPG_04978</name>
</gene>
<reference evidence="5 6" key="1">
    <citation type="submission" date="2009-08" db="EMBL/GenBank/DDBJ databases">
        <title>The Genome Sequence of Spizellomyces punctatus strain DAOM BR117.</title>
        <authorList>
            <consortium name="The Broad Institute Genome Sequencing Platform"/>
            <person name="Russ C."/>
            <person name="Cuomo C."/>
            <person name="Shea T."/>
            <person name="Young S.K."/>
            <person name="Zeng Q."/>
            <person name="Koehrsen M."/>
            <person name="Haas B."/>
            <person name="Borodovsky M."/>
            <person name="Guigo R."/>
            <person name="Alvarado L."/>
            <person name="Berlin A."/>
            <person name="Bochicchio J."/>
            <person name="Borenstein D."/>
            <person name="Chapman S."/>
            <person name="Chen Z."/>
            <person name="Engels R."/>
            <person name="Freedman E."/>
            <person name="Gellesch M."/>
            <person name="Goldberg J."/>
            <person name="Griggs A."/>
            <person name="Gujja S."/>
            <person name="Heiman D."/>
            <person name="Hepburn T."/>
            <person name="Howarth C."/>
            <person name="Jen D."/>
            <person name="Larson L."/>
            <person name="Lewis B."/>
            <person name="Mehta T."/>
            <person name="Park D."/>
            <person name="Pearson M."/>
            <person name="Roberts A."/>
            <person name="Saif S."/>
            <person name="Shenoy N."/>
            <person name="Sisk P."/>
            <person name="Stolte C."/>
            <person name="Sykes S."/>
            <person name="Thomson T."/>
            <person name="Walk T."/>
            <person name="White J."/>
            <person name="Yandava C."/>
            <person name="Burger G."/>
            <person name="Gray M.W."/>
            <person name="Holland P.W.H."/>
            <person name="King N."/>
            <person name="Lang F.B.F."/>
            <person name="Roger A.J."/>
            <person name="Ruiz-Trillo I."/>
            <person name="Lander E."/>
            <person name="Nusbaum C."/>
        </authorList>
    </citation>
    <scope>NUCLEOTIDE SEQUENCE [LARGE SCALE GENOMIC DNA]</scope>
    <source>
        <strain evidence="5 6">DAOM BR117</strain>
    </source>
</reference>
<evidence type="ECO:0000256" key="1">
    <source>
        <dbReference type="SAM" id="MobiDB-lite"/>
    </source>
</evidence>
<dbReference type="InterPro" id="IPR052900">
    <property type="entry name" value="Phospholipid_Metab_Enz"/>
</dbReference>
<dbReference type="InterPro" id="IPR018946">
    <property type="entry name" value="PhoD-like_MPP"/>
</dbReference>
<feature type="domain" description="Phospholipase D N-terminal" evidence="4">
    <location>
        <begin position="85"/>
        <end position="176"/>
    </location>
</feature>
<dbReference type="Gene3D" id="3.60.21.70">
    <property type="entry name" value="PhoD-like phosphatase"/>
    <property type="match status" value="1"/>
</dbReference>
<organism evidence="5 6">
    <name type="scientific">Spizellomyces punctatus (strain DAOM BR117)</name>
    <dbReference type="NCBI Taxonomy" id="645134"/>
    <lineage>
        <taxon>Eukaryota</taxon>
        <taxon>Fungi</taxon>
        <taxon>Fungi incertae sedis</taxon>
        <taxon>Chytridiomycota</taxon>
        <taxon>Chytridiomycota incertae sedis</taxon>
        <taxon>Chytridiomycetes</taxon>
        <taxon>Spizellomycetales</taxon>
        <taxon>Spizellomycetaceae</taxon>
        <taxon>Spizellomyces</taxon>
    </lineage>
</organism>
<feature type="compositionally biased region" description="Pro residues" evidence="1">
    <location>
        <begin position="61"/>
        <end position="71"/>
    </location>
</feature>
<dbReference type="OMA" id="SCANWEA"/>
<dbReference type="GeneID" id="27688400"/>
<dbReference type="Pfam" id="PF16655">
    <property type="entry name" value="PhoD_N"/>
    <property type="match status" value="1"/>
</dbReference>
<accession>A0A0L0HF06</accession>
<evidence type="ECO:0008006" key="7">
    <source>
        <dbReference type="Google" id="ProtNLM"/>
    </source>
</evidence>
<feature type="region of interest" description="Disordered" evidence="1">
    <location>
        <begin position="57"/>
        <end position="81"/>
    </location>
</feature>
<dbReference type="CDD" id="cd07389">
    <property type="entry name" value="MPP_PhoD"/>
    <property type="match status" value="1"/>
</dbReference>
<keyword evidence="2" id="KW-0732">Signal</keyword>
<dbReference type="eggNOG" id="ENOG502QU5W">
    <property type="taxonomic scope" value="Eukaryota"/>
</dbReference>
<protein>
    <recommendedName>
        <fullName evidence="7">Alkaline phosphatase</fullName>
    </recommendedName>
</protein>
<feature type="domain" description="PhoD-like phosphatase metallophosphatase" evidence="3">
    <location>
        <begin position="189"/>
        <end position="528"/>
    </location>
</feature>
<dbReference type="InParanoid" id="A0A0L0HF06"/>
<evidence type="ECO:0000259" key="3">
    <source>
        <dbReference type="Pfam" id="PF09423"/>
    </source>
</evidence>
<dbReference type="RefSeq" id="XP_016607631.1">
    <property type="nucleotide sequence ID" value="XM_016753218.1"/>
</dbReference>
<name>A0A0L0HF06_SPIPD</name>
<evidence type="ECO:0000259" key="4">
    <source>
        <dbReference type="Pfam" id="PF16655"/>
    </source>
</evidence>
<dbReference type="AlphaFoldDB" id="A0A0L0HF06"/>
<dbReference type="VEuPathDB" id="FungiDB:SPPG_04978"/>
<feature type="chain" id="PRO_5005539928" description="Alkaline phosphatase" evidence="2">
    <location>
        <begin position="17"/>
        <end position="564"/>
    </location>
</feature>
<dbReference type="OrthoDB" id="9992270at2759"/>
<dbReference type="Proteomes" id="UP000053201">
    <property type="component" value="Unassembled WGS sequence"/>
</dbReference>
<proteinExistence type="predicted"/>
<keyword evidence="6" id="KW-1185">Reference proteome</keyword>
<evidence type="ECO:0000313" key="6">
    <source>
        <dbReference type="Proteomes" id="UP000053201"/>
    </source>
</evidence>
<dbReference type="InterPro" id="IPR032093">
    <property type="entry name" value="PhoD_N"/>
</dbReference>
<dbReference type="STRING" id="645134.A0A0L0HF06"/>
<dbReference type="PANTHER" id="PTHR43606:SF7">
    <property type="entry name" value="PHOSPHATASE, PUTATIVE (AFU_ORTHOLOGUE AFUA_6G08710)-RELATED"/>
    <property type="match status" value="1"/>
</dbReference>
<dbReference type="PANTHER" id="PTHR43606">
    <property type="entry name" value="PHOSPHATASE, PUTATIVE (AFU_ORTHOLOGUE AFUA_6G08710)-RELATED"/>
    <property type="match status" value="1"/>
</dbReference>
<evidence type="ECO:0000313" key="5">
    <source>
        <dbReference type="EMBL" id="KNC99591.1"/>
    </source>
</evidence>
<dbReference type="Gene3D" id="2.60.40.380">
    <property type="entry name" value="Purple acid phosphatase-like, N-terminal"/>
    <property type="match status" value="1"/>
</dbReference>
<dbReference type="InterPro" id="IPR038607">
    <property type="entry name" value="PhoD-like_sf"/>
</dbReference>
<dbReference type="EMBL" id="KQ257457">
    <property type="protein sequence ID" value="KNC99591.1"/>
    <property type="molecule type" value="Genomic_DNA"/>
</dbReference>
<sequence length="564" mass="61620">MKVLLVPVFFAVAALAAPVASPVEFQDNLAFNSPIVNYPSLAVTKPDHELLRRQIQIGKPVPKPRPPPPSGPSKGAPIPTVKFGHGVASGDPLSDAVIIWTKVTSQDTAIPVTYQVSTTEAFSSLVQNGTVVTTPDVDYTVKVDVKGLQPATTYYYRFVVQTPSGTATSPIGKTHTLPTEDADVESYKLAVVSCSNLPYGFFNAYNGISHRTDVDVVLHLGDYIYEYANKKYGDGTAIGRIPQPDKDIVTLSDYRTRHAQYKTDPDLQLAHQNVPWITVWDDHEFADNAWKDGAGNHNPSTQGPWEERKLAAMRAYFEYMPIRSAVIDGKGKIYRSFHVGKLLDLIMLDTRIAGRDKTDLRKTQEINAPGRSILGADQESWLYNELSKSSQGGKQWRLLGNQVTFSPMKILGQLTGADSWDGYPASRARLMSHLTDNNIQNTVILTGDIHTAFAFDVPEDPYNIFKYGPISGRGSVLVEFVGTSVTSPGAGAVAVAGLRMSQPHLKFGNGKDHGYMVVTVTAEKVSTEYVVVAAVDRRTRLESTDAIVETASGSGRITSVQQFN</sequence>